<reference evidence="2 3" key="1">
    <citation type="journal article" date="2014" name="Genome Announc.">
        <title>Draft genome sequence of Sclerotinia borealis, a psychrophilic plant pathogenic fungus.</title>
        <authorList>
            <person name="Mardanov A.V."/>
            <person name="Beletsky A.V."/>
            <person name="Kadnikov V.V."/>
            <person name="Ignatov A.N."/>
            <person name="Ravin N.V."/>
        </authorList>
    </citation>
    <scope>NUCLEOTIDE SEQUENCE [LARGE SCALE GENOMIC DNA]</scope>
    <source>
        <strain evidence="3">F-4157</strain>
    </source>
</reference>
<feature type="compositionally biased region" description="Polar residues" evidence="1">
    <location>
        <begin position="378"/>
        <end position="397"/>
    </location>
</feature>
<gene>
    <name evidence="2" type="ORF">SBOR_8781</name>
</gene>
<dbReference type="AlphaFoldDB" id="W9C4Q2"/>
<evidence type="ECO:0000313" key="2">
    <source>
        <dbReference type="EMBL" id="ESZ90836.1"/>
    </source>
</evidence>
<sequence>MHRYFRVKHLEKSSRRRELSMLWQLRTQHSYVEDKTFPYGIILAQPVPAPPDLNSVGCEITMTVVFVSAALRYIRKRVHESSFFDWLNDEVQGTEQSSWSHVRLFVRYQYSPEAAKQRIEKIVARAKIEQIKLGLGCKPYVDRHRDGTDTVGQLRSLLPDFEVHVQILLDHGLCIFRRLSASYRPVYQGRKTVGLPDSAQLMTFCPLPVTEEQTQATCQLKWADSDGNCYIPPTENDKTVYTPLSTATSDSDNFNAGINWPDKLTDTLNKTTTTASGLNTQESEQMRIPSSVQHYDHQSHGSLGGNSNNGNNLRSEPQMKNQELLRRPYTSSELGRYSRHSDASSLSQTFSYEPMNPVPATFPRDEASEARDQTNLTFQYPDSNNLNGETSHSSTPASPALGSLSCESDTY</sequence>
<dbReference type="OrthoDB" id="3536808at2759"/>
<feature type="region of interest" description="Disordered" evidence="1">
    <location>
        <begin position="233"/>
        <end position="363"/>
    </location>
</feature>
<accession>W9C4Q2</accession>
<protein>
    <submittedName>
        <fullName evidence="2">Uncharacterized protein</fullName>
    </submittedName>
</protein>
<keyword evidence="3" id="KW-1185">Reference proteome</keyword>
<dbReference type="EMBL" id="AYSA01000572">
    <property type="protein sequence ID" value="ESZ90836.1"/>
    <property type="molecule type" value="Genomic_DNA"/>
</dbReference>
<feature type="compositionally biased region" description="Polar residues" evidence="1">
    <location>
        <begin position="242"/>
        <end position="256"/>
    </location>
</feature>
<comment type="caution">
    <text evidence="2">The sequence shown here is derived from an EMBL/GenBank/DDBJ whole genome shotgun (WGS) entry which is preliminary data.</text>
</comment>
<name>W9C4Q2_SCLBF</name>
<evidence type="ECO:0000313" key="3">
    <source>
        <dbReference type="Proteomes" id="UP000019487"/>
    </source>
</evidence>
<dbReference type="Proteomes" id="UP000019487">
    <property type="component" value="Unassembled WGS sequence"/>
</dbReference>
<evidence type="ECO:0000256" key="1">
    <source>
        <dbReference type="SAM" id="MobiDB-lite"/>
    </source>
</evidence>
<dbReference type="HOGENOM" id="CLU_669324_0_0_1"/>
<proteinExistence type="predicted"/>
<organism evidence="2 3">
    <name type="scientific">Sclerotinia borealis (strain F-4128)</name>
    <dbReference type="NCBI Taxonomy" id="1432307"/>
    <lineage>
        <taxon>Eukaryota</taxon>
        <taxon>Fungi</taxon>
        <taxon>Dikarya</taxon>
        <taxon>Ascomycota</taxon>
        <taxon>Pezizomycotina</taxon>
        <taxon>Leotiomycetes</taxon>
        <taxon>Helotiales</taxon>
        <taxon>Sclerotiniaceae</taxon>
        <taxon>Sclerotinia</taxon>
    </lineage>
</organism>
<feature type="compositionally biased region" description="Polar residues" evidence="1">
    <location>
        <begin position="275"/>
        <end position="293"/>
    </location>
</feature>
<feature type="region of interest" description="Disordered" evidence="1">
    <location>
        <begin position="378"/>
        <end position="411"/>
    </location>
</feature>